<feature type="region of interest" description="Disordered" evidence="1">
    <location>
        <begin position="60"/>
        <end position="93"/>
    </location>
</feature>
<accession>A0A4Y2MNC0</accession>
<name>A0A4Y2MNC0_ARAVE</name>
<evidence type="ECO:0000256" key="1">
    <source>
        <dbReference type="SAM" id="MobiDB-lite"/>
    </source>
</evidence>
<gene>
    <name evidence="2" type="ORF">AVEN_259776_1</name>
</gene>
<keyword evidence="3" id="KW-1185">Reference proteome</keyword>
<reference evidence="2 3" key="1">
    <citation type="journal article" date="2019" name="Sci. Rep.">
        <title>Orb-weaving spider Araneus ventricosus genome elucidates the spidroin gene catalogue.</title>
        <authorList>
            <person name="Kono N."/>
            <person name="Nakamura H."/>
            <person name="Ohtoshi R."/>
            <person name="Moran D.A.P."/>
            <person name="Shinohara A."/>
            <person name="Yoshida Y."/>
            <person name="Fujiwara M."/>
            <person name="Mori M."/>
            <person name="Tomita M."/>
            <person name="Arakawa K."/>
        </authorList>
    </citation>
    <scope>NUCLEOTIDE SEQUENCE [LARGE SCALE GENOMIC DNA]</scope>
</reference>
<dbReference type="AlphaFoldDB" id="A0A4Y2MNC0"/>
<protein>
    <submittedName>
        <fullName evidence="2">Uncharacterized protein</fullName>
    </submittedName>
</protein>
<dbReference type="Proteomes" id="UP000499080">
    <property type="component" value="Unassembled WGS sequence"/>
</dbReference>
<sequence length="93" mass="10283">MNRRQTSPDEFHPMTEICNFGINSACQISFAQLVRFPSYCAHGQTINSRNGVFELRAGPEWPSGIKSGIRGSKVPGSKFYSTEDPSSFGPVIR</sequence>
<evidence type="ECO:0000313" key="2">
    <source>
        <dbReference type="EMBL" id="GBN28668.1"/>
    </source>
</evidence>
<comment type="caution">
    <text evidence="2">The sequence shown here is derived from an EMBL/GenBank/DDBJ whole genome shotgun (WGS) entry which is preliminary data.</text>
</comment>
<proteinExistence type="predicted"/>
<organism evidence="2 3">
    <name type="scientific">Araneus ventricosus</name>
    <name type="common">Orbweaver spider</name>
    <name type="synonym">Epeira ventricosa</name>
    <dbReference type="NCBI Taxonomy" id="182803"/>
    <lineage>
        <taxon>Eukaryota</taxon>
        <taxon>Metazoa</taxon>
        <taxon>Ecdysozoa</taxon>
        <taxon>Arthropoda</taxon>
        <taxon>Chelicerata</taxon>
        <taxon>Arachnida</taxon>
        <taxon>Araneae</taxon>
        <taxon>Araneomorphae</taxon>
        <taxon>Entelegynae</taxon>
        <taxon>Araneoidea</taxon>
        <taxon>Araneidae</taxon>
        <taxon>Araneus</taxon>
    </lineage>
</organism>
<dbReference type="EMBL" id="BGPR01124070">
    <property type="protein sequence ID" value="GBN28668.1"/>
    <property type="molecule type" value="Genomic_DNA"/>
</dbReference>
<evidence type="ECO:0000313" key="3">
    <source>
        <dbReference type="Proteomes" id="UP000499080"/>
    </source>
</evidence>